<protein>
    <submittedName>
        <fullName evidence="1">Spermatogenesis-associated 4-related</fullName>
    </submittedName>
</protein>
<dbReference type="Proteomes" id="UP001056778">
    <property type="component" value="Chromosome 6"/>
</dbReference>
<reference evidence="1" key="1">
    <citation type="submission" date="2022-04" db="EMBL/GenBank/DDBJ databases">
        <title>Chromosome-scale genome assembly of Holotrichia oblita Faldermann.</title>
        <authorList>
            <person name="Rongchong L."/>
        </authorList>
    </citation>
    <scope>NUCLEOTIDE SEQUENCE</scope>
    <source>
        <strain evidence="1">81SQS9</strain>
    </source>
</reference>
<evidence type="ECO:0000313" key="1">
    <source>
        <dbReference type="EMBL" id="KAI4459257.1"/>
    </source>
</evidence>
<comment type="caution">
    <text evidence="1">The sequence shown here is derived from an EMBL/GenBank/DDBJ whole genome shotgun (WGS) entry which is preliminary data.</text>
</comment>
<gene>
    <name evidence="1" type="ORF">MML48_6g00005542</name>
</gene>
<sequence length="98" mass="11588">MEEVIMIEYFLEDELNINQAAQIILNDLVRENIIPNRIVPVFNEGYLENIVKNYNFNEIRSHFRMTREDTEELCGLLAPHLPEQHLCITLEKNVLFSL</sequence>
<accession>A0ACB9SXI4</accession>
<dbReference type="EMBL" id="CM043020">
    <property type="protein sequence ID" value="KAI4459257.1"/>
    <property type="molecule type" value="Genomic_DNA"/>
</dbReference>
<proteinExistence type="predicted"/>
<keyword evidence="2" id="KW-1185">Reference proteome</keyword>
<organism evidence="1 2">
    <name type="scientific">Holotrichia oblita</name>
    <name type="common">Chafer beetle</name>
    <dbReference type="NCBI Taxonomy" id="644536"/>
    <lineage>
        <taxon>Eukaryota</taxon>
        <taxon>Metazoa</taxon>
        <taxon>Ecdysozoa</taxon>
        <taxon>Arthropoda</taxon>
        <taxon>Hexapoda</taxon>
        <taxon>Insecta</taxon>
        <taxon>Pterygota</taxon>
        <taxon>Neoptera</taxon>
        <taxon>Endopterygota</taxon>
        <taxon>Coleoptera</taxon>
        <taxon>Polyphaga</taxon>
        <taxon>Scarabaeiformia</taxon>
        <taxon>Scarabaeidae</taxon>
        <taxon>Melolonthinae</taxon>
        <taxon>Holotrichia</taxon>
    </lineage>
</organism>
<evidence type="ECO:0000313" key="2">
    <source>
        <dbReference type="Proteomes" id="UP001056778"/>
    </source>
</evidence>
<name>A0ACB9SXI4_HOLOL</name>